<dbReference type="PANTHER" id="PTHR39176:SF1">
    <property type="entry name" value="PERIPLASMIC PROTEIN"/>
    <property type="match status" value="1"/>
</dbReference>
<protein>
    <submittedName>
        <fullName evidence="3">Uncharacterized conserved protein YecT, DUF1311 family</fullName>
    </submittedName>
</protein>
<dbReference type="RefSeq" id="WP_103911386.1">
    <property type="nucleotide sequence ID" value="NZ_FNUZ01000005.1"/>
</dbReference>
<dbReference type="Proteomes" id="UP000236752">
    <property type="component" value="Unassembled WGS sequence"/>
</dbReference>
<gene>
    <name evidence="3" type="ORF">SAMN04488045_3084</name>
</gene>
<keyword evidence="4" id="KW-1185">Reference proteome</keyword>
<dbReference type="InterPro" id="IPR009739">
    <property type="entry name" value="LprI-like_N"/>
</dbReference>
<sequence>MLRGLAVLVTLASPVAAQALDCPDATSQAEMTGCAARAYEAADGDLNLAYKMAMERARSMDEYLQDGQVPAVDILRDAQRAWLPFRDQACEAESLMARGGTMQNMIFFMCLERLTRNRTEDLRIFGELN</sequence>
<dbReference type="AlphaFoldDB" id="A0A1H6APJ9"/>
<organism evidence="3 4">
    <name type="scientific">Thalassococcus halodurans</name>
    <dbReference type="NCBI Taxonomy" id="373675"/>
    <lineage>
        <taxon>Bacteria</taxon>
        <taxon>Pseudomonadati</taxon>
        <taxon>Pseudomonadota</taxon>
        <taxon>Alphaproteobacteria</taxon>
        <taxon>Rhodobacterales</taxon>
        <taxon>Roseobacteraceae</taxon>
        <taxon>Thalassococcus</taxon>
    </lineage>
</organism>
<feature type="signal peptide" evidence="1">
    <location>
        <begin position="1"/>
        <end position="19"/>
    </location>
</feature>
<keyword evidence="1" id="KW-0732">Signal</keyword>
<evidence type="ECO:0000313" key="4">
    <source>
        <dbReference type="Proteomes" id="UP000236752"/>
    </source>
</evidence>
<dbReference type="EMBL" id="FNUZ01000005">
    <property type="protein sequence ID" value="SEG50669.1"/>
    <property type="molecule type" value="Genomic_DNA"/>
</dbReference>
<feature type="domain" description="Lysozyme inhibitor LprI-like N-terminal" evidence="2">
    <location>
        <begin position="23"/>
        <end position="122"/>
    </location>
</feature>
<dbReference type="PANTHER" id="PTHR39176">
    <property type="entry name" value="PERIPLASMIC PROTEIN-RELATED"/>
    <property type="match status" value="1"/>
</dbReference>
<evidence type="ECO:0000313" key="3">
    <source>
        <dbReference type="EMBL" id="SEG50669.1"/>
    </source>
</evidence>
<evidence type="ECO:0000259" key="2">
    <source>
        <dbReference type="Pfam" id="PF07007"/>
    </source>
</evidence>
<proteinExistence type="predicted"/>
<name>A0A1H6APJ9_9RHOB</name>
<dbReference type="Pfam" id="PF07007">
    <property type="entry name" value="LprI"/>
    <property type="match status" value="1"/>
</dbReference>
<feature type="chain" id="PRO_5009292894" evidence="1">
    <location>
        <begin position="20"/>
        <end position="129"/>
    </location>
</feature>
<accession>A0A1H6APJ9</accession>
<evidence type="ECO:0000256" key="1">
    <source>
        <dbReference type="SAM" id="SignalP"/>
    </source>
</evidence>
<reference evidence="3 4" key="1">
    <citation type="submission" date="2016-10" db="EMBL/GenBank/DDBJ databases">
        <authorList>
            <person name="de Groot N.N."/>
        </authorList>
    </citation>
    <scope>NUCLEOTIDE SEQUENCE [LARGE SCALE GENOMIC DNA]</scope>
    <source>
        <strain evidence="3 4">DSM 26915</strain>
    </source>
</reference>
<dbReference type="OrthoDB" id="7340239at2"/>
<dbReference type="Gene3D" id="1.20.1270.180">
    <property type="match status" value="1"/>
</dbReference>